<dbReference type="Proteomes" id="UP000000755">
    <property type="component" value="Chromosome"/>
</dbReference>
<accession>A0M0G9</accession>
<protein>
    <submittedName>
        <fullName evidence="2">Uncharacterized protein</fullName>
    </submittedName>
</protein>
<proteinExistence type="predicted"/>
<reference evidence="2 3" key="1">
    <citation type="journal article" date="2006" name="Environ. Microbiol.">
        <title>Whole genome analysis of the marine Bacteroidetes'Gramella forsetii' reveals adaptations to degradation of polymeric organic matter.</title>
        <authorList>
            <person name="Bauer M."/>
            <person name="Kube M."/>
            <person name="Teeling H."/>
            <person name="Richter M."/>
            <person name="Lombardot T."/>
            <person name="Allers E."/>
            <person name="Wuerdemann C.A."/>
            <person name="Quast C."/>
            <person name="Kuhl H."/>
            <person name="Knaust F."/>
            <person name="Woebken D."/>
            <person name="Bischof K."/>
            <person name="Mussmann M."/>
            <person name="Choudhuri J.V."/>
            <person name="Meyer F."/>
            <person name="Reinhardt R."/>
            <person name="Amann R.I."/>
            <person name="Gloeckner F.O."/>
        </authorList>
    </citation>
    <scope>NUCLEOTIDE SEQUENCE [LARGE SCALE GENOMIC DNA]</scope>
    <source>
        <strain evidence="2 3">KT0803</strain>
    </source>
</reference>
<feature type="transmembrane region" description="Helical" evidence="1">
    <location>
        <begin position="28"/>
        <end position="48"/>
    </location>
</feature>
<gene>
    <name evidence="2" type="ordered locus">GFO_1140</name>
</gene>
<keyword evidence="1" id="KW-0812">Transmembrane</keyword>
<sequence length="50" mass="5923">MKSSLIELLNLYEFQNPVFIDKLSKKGMIIYITSFLFWVISPISLLMIRK</sequence>
<dbReference type="KEGG" id="gfo:GFO_1140"/>
<keyword evidence="1" id="KW-0472">Membrane</keyword>
<evidence type="ECO:0000313" key="3">
    <source>
        <dbReference type="Proteomes" id="UP000000755"/>
    </source>
</evidence>
<dbReference type="EMBL" id="CU207366">
    <property type="protein sequence ID" value="CAL66114.1"/>
    <property type="molecule type" value="Genomic_DNA"/>
</dbReference>
<dbReference type="AlphaFoldDB" id="A0M0G9"/>
<evidence type="ECO:0000256" key="1">
    <source>
        <dbReference type="SAM" id="Phobius"/>
    </source>
</evidence>
<name>A0M0G9_CHRFK</name>
<dbReference type="HOGENOM" id="CLU_3118369_0_0_10"/>
<keyword evidence="1" id="KW-1133">Transmembrane helix</keyword>
<evidence type="ECO:0000313" key="2">
    <source>
        <dbReference type="EMBL" id="CAL66114.1"/>
    </source>
</evidence>
<organism evidence="2 3">
    <name type="scientific">Christiangramia forsetii (strain DSM 17595 / CGMCC 1.15422 / KT0803)</name>
    <name type="common">Gramella forsetii</name>
    <dbReference type="NCBI Taxonomy" id="411154"/>
    <lineage>
        <taxon>Bacteria</taxon>
        <taxon>Pseudomonadati</taxon>
        <taxon>Bacteroidota</taxon>
        <taxon>Flavobacteriia</taxon>
        <taxon>Flavobacteriales</taxon>
        <taxon>Flavobacteriaceae</taxon>
        <taxon>Christiangramia</taxon>
    </lineage>
</organism>